<gene>
    <name evidence="5" type="ORF">O181_131451</name>
</gene>
<dbReference type="GO" id="GO:0006397">
    <property type="term" value="P:mRNA processing"/>
    <property type="evidence" value="ECO:0007669"/>
    <property type="project" value="UniProtKB-KW"/>
</dbReference>
<name>A0A9Q3L442_9BASI</name>
<feature type="region of interest" description="Disordered" evidence="3">
    <location>
        <begin position="94"/>
        <end position="114"/>
    </location>
</feature>
<dbReference type="SUPFAM" id="SSF57756">
    <property type="entry name" value="Retrovirus zinc finger-like domains"/>
    <property type="match status" value="1"/>
</dbReference>
<dbReference type="Pfam" id="PF00098">
    <property type="entry name" value="zf-CCHC"/>
    <property type="match status" value="1"/>
</dbReference>
<keyword evidence="2" id="KW-0479">Metal-binding</keyword>
<dbReference type="GO" id="GO:0003676">
    <property type="term" value="F:nucleic acid binding"/>
    <property type="evidence" value="ECO:0007669"/>
    <property type="project" value="InterPro"/>
</dbReference>
<keyword evidence="6" id="KW-1185">Reference proteome</keyword>
<feature type="domain" description="CCHC-type" evidence="4">
    <location>
        <begin position="50"/>
        <end position="65"/>
    </location>
</feature>
<protein>
    <recommendedName>
        <fullName evidence="4">CCHC-type domain-containing protein</fullName>
    </recommendedName>
</protein>
<evidence type="ECO:0000313" key="6">
    <source>
        <dbReference type="Proteomes" id="UP000765509"/>
    </source>
</evidence>
<dbReference type="SMART" id="SM00343">
    <property type="entry name" value="ZnF_C2HC"/>
    <property type="match status" value="1"/>
</dbReference>
<evidence type="ECO:0000313" key="5">
    <source>
        <dbReference type="EMBL" id="MBW0591736.1"/>
    </source>
</evidence>
<evidence type="ECO:0000256" key="3">
    <source>
        <dbReference type="SAM" id="MobiDB-lite"/>
    </source>
</evidence>
<comment type="caution">
    <text evidence="5">The sequence shown here is derived from an EMBL/GenBank/DDBJ whole genome shotgun (WGS) entry which is preliminary data.</text>
</comment>
<dbReference type="Proteomes" id="UP000765509">
    <property type="component" value="Unassembled WGS sequence"/>
</dbReference>
<evidence type="ECO:0000259" key="4">
    <source>
        <dbReference type="PROSITE" id="PS50158"/>
    </source>
</evidence>
<dbReference type="AlphaFoldDB" id="A0A9Q3L442"/>
<accession>A0A9Q3L442</accession>
<evidence type="ECO:0000256" key="2">
    <source>
        <dbReference type="PROSITE-ProRule" id="PRU00047"/>
    </source>
</evidence>
<keyword evidence="2" id="KW-0862">Zinc</keyword>
<keyword evidence="1" id="KW-0507">mRNA processing</keyword>
<dbReference type="GO" id="GO:0008270">
    <property type="term" value="F:zinc ion binding"/>
    <property type="evidence" value="ECO:0007669"/>
    <property type="project" value="UniProtKB-KW"/>
</dbReference>
<sequence>MKTPEGESLLSFLQLDITNTNEPVELGINEDFLEDSPNHGTLCAIVTGNCYLCKQPGHFARSCPNNIKKVKGPDNNSGLFQAYYPILAPTMQPRAINTEPPFQPQQELSHPDLY</sequence>
<dbReference type="Gene3D" id="4.10.60.10">
    <property type="entry name" value="Zinc finger, CCHC-type"/>
    <property type="match status" value="1"/>
</dbReference>
<dbReference type="InterPro" id="IPR036875">
    <property type="entry name" value="Znf_CCHC_sf"/>
</dbReference>
<evidence type="ECO:0000256" key="1">
    <source>
        <dbReference type="ARBA" id="ARBA00022664"/>
    </source>
</evidence>
<keyword evidence="2" id="KW-0863">Zinc-finger</keyword>
<dbReference type="OrthoDB" id="2513234at2759"/>
<dbReference type="PROSITE" id="PS50158">
    <property type="entry name" value="ZF_CCHC"/>
    <property type="match status" value="1"/>
</dbReference>
<dbReference type="InterPro" id="IPR001878">
    <property type="entry name" value="Znf_CCHC"/>
</dbReference>
<organism evidence="5 6">
    <name type="scientific">Austropuccinia psidii MF-1</name>
    <dbReference type="NCBI Taxonomy" id="1389203"/>
    <lineage>
        <taxon>Eukaryota</taxon>
        <taxon>Fungi</taxon>
        <taxon>Dikarya</taxon>
        <taxon>Basidiomycota</taxon>
        <taxon>Pucciniomycotina</taxon>
        <taxon>Pucciniomycetes</taxon>
        <taxon>Pucciniales</taxon>
        <taxon>Sphaerophragmiaceae</taxon>
        <taxon>Austropuccinia</taxon>
    </lineage>
</organism>
<reference evidence="5" key="1">
    <citation type="submission" date="2021-03" db="EMBL/GenBank/DDBJ databases">
        <title>Draft genome sequence of rust myrtle Austropuccinia psidii MF-1, a brazilian biotype.</title>
        <authorList>
            <person name="Quecine M.C."/>
            <person name="Pachon D.M.R."/>
            <person name="Bonatelli M.L."/>
            <person name="Correr F.H."/>
            <person name="Franceschini L.M."/>
            <person name="Leite T.F."/>
            <person name="Margarido G.R.A."/>
            <person name="Almeida C.A."/>
            <person name="Ferrarezi J.A."/>
            <person name="Labate C.A."/>
        </authorList>
    </citation>
    <scope>NUCLEOTIDE SEQUENCE</scope>
    <source>
        <strain evidence="5">MF-1</strain>
    </source>
</reference>
<dbReference type="EMBL" id="AVOT02144675">
    <property type="protein sequence ID" value="MBW0591736.1"/>
    <property type="molecule type" value="Genomic_DNA"/>
</dbReference>
<proteinExistence type="predicted"/>